<organism evidence="1 2">
    <name type="scientific">Celeribacter baekdonensis</name>
    <dbReference type="NCBI Taxonomy" id="875171"/>
    <lineage>
        <taxon>Bacteria</taxon>
        <taxon>Pseudomonadati</taxon>
        <taxon>Pseudomonadota</taxon>
        <taxon>Alphaproteobacteria</taxon>
        <taxon>Rhodobacterales</taxon>
        <taxon>Roseobacteraceae</taxon>
        <taxon>Celeribacter</taxon>
    </lineage>
</organism>
<sequence>MARLTADVWVSAYLTRLRLADIPVFVVKKGDLTAGAVMIKLNTLDGKAKAFQREFNLMEDRRDWAVLSEGDERDVDAALMKQRSFDPDLWIIEVEDRLGRTLLDEPGLSDWA</sequence>
<gene>
    <name evidence="1" type="ORF">SAMN04488117_106229</name>
</gene>
<dbReference type="Pfam" id="PF07372">
    <property type="entry name" value="DUF1491"/>
    <property type="match status" value="1"/>
</dbReference>
<evidence type="ECO:0000313" key="2">
    <source>
        <dbReference type="Proteomes" id="UP000182284"/>
    </source>
</evidence>
<dbReference type="EMBL" id="FNBL01000006">
    <property type="protein sequence ID" value="SDF71184.1"/>
    <property type="molecule type" value="Genomic_DNA"/>
</dbReference>
<dbReference type="Gene3D" id="3.40.1530.20">
    <property type="entry name" value="Protein of unknown function (DUF1491)"/>
    <property type="match status" value="1"/>
</dbReference>
<name>A0A1G7NB13_9RHOB</name>
<accession>A0A1G7NB13</accession>
<dbReference type="InterPro" id="IPR009964">
    <property type="entry name" value="DUF1491"/>
</dbReference>
<reference evidence="1 2" key="1">
    <citation type="submission" date="2016-10" db="EMBL/GenBank/DDBJ databases">
        <authorList>
            <person name="de Groot N.N."/>
        </authorList>
    </citation>
    <scope>NUCLEOTIDE SEQUENCE [LARGE SCALE GENOMIC DNA]</scope>
    <source>
        <strain evidence="1 2">DSM 27375</strain>
    </source>
</reference>
<dbReference type="Proteomes" id="UP000182284">
    <property type="component" value="Unassembled WGS sequence"/>
</dbReference>
<evidence type="ECO:0000313" key="1">
    <source>
        <dbReference type="EMBL" id="SDF71184.1"/>
    </source>
</evidence>
<dbReference type="RefSeq" id="WP_074645400.1">
    <property type="nucleotide sequence ID" value="NZ_FNBL01000006.1"/>
</dbReference>
<protein>
    <recommendedName>
        <fullName evidence="3">DUF1491 domain-containing protein</fullName>
    </recommendedName>
</protein>
<evidence type="ECO:0008006" key="3">
    <source>
        <dbReference type="Google" id="ProtNLM"/>
    </source>
</evidence>
<dbReference type="OrthoDB" id="9809136at2"/>
<proteinExistence type="predicted"/>
<dbReference type="AlphaFoldDB" id="A0A1G7NB13"/>